<dbReference type="InterPro" id="IPR004437">
    <property type="entry name" value="ParB/RepB/Spo0J"/>
</dbReference>
<dbReference type="InterPro" id="IPR036086">
    <property type="entry name" value="ParB/Sulfiredoxin_sf"/>
</dbReference>
<dbReference type="Pfam" id="PF02195">
    <property type="entry name" value="ParB_N"/>
    <property type="match status" value="1"/>
</dbReference>
<keyword evidence="5" id="KW-1185">Reference proteome</keyword>
<dbReference type="InterPro" id="IPR050336">
    <property type="entry name" value="Chromosome_partition/occlusion"/>
</dbReference>
<gene>
    <name evidence="4" type="primary">parB_2</name>
    <name evidence="3" type="ORF">B0181_07990</name>
    <name evidence="4" type="ORF">NCTC10293_01246</name>
</gene>
<dbReference type="STRING" id="34060.B0181_07990"/>
<dbReference type="NCBIfam" id="TIGR00180">
    <property type="entry name" value="parB_part"/>
    <property type="match status" value="1"/>
</dbReference>
<dbReference type="SUPFAM" id="SSF110849">
    <property type="entry name" value="ParB/Sulfiredoxin"/>
    <property type="match status" value="1"/>
</dbReference>
<feature type="domain" description="ParB-like N-terminal" evidence="2">
    <location>
        <begin position="39"/>
        <end position="130"/>
    </location>
</feature>
<dbReference type="EMBL" id="MUXU01000048">
    <property type="protein sequence ID" value="OOR88648.1"/>
    <property type="molecule type" value="Genomic_DNA"/>
</dbReference>
<comment type="similarity">
    <text evidence="1">Belongs to the ParB family.</text>
</comment>
<dbReference type="GO" id="GO:0007059">
    <property type="term" value="P:chromosome segregation"/>
    <property type="evidence" value="ECO:0007669"/>
    <property type="project" value="TreeGrafter"/>
</dbReference>
<dbReference type="SMART" id="SM00470">
    <property type="entry name" value="ParB"/>
    <property type="match status" value="1"/>
</dbReference>
<dbReference type="Proteomes" id="UP000190435">
    <property type="component" value="Unassembled WGS sequence"/>
</dbReference>
<dbReference type="PANTHER" id="PTHR33375">
    <property type="entry name" value="CHROMOSOME-PARTITIONING PROTEIN PARB-RELATED"/>
    <property type="match status" value="1"/>
</dbReference>
<dbReference type="CDD" id="cd16393">
    <property type="entry name" value="SPO0J_N"/>
    <property type="match status" value="1"/>
</dbReference>
<evidence type="ECO:0000259" key="2">
    <source>
        <dbReference type="SMART" id="SM00470"/>
    </source>
</evidence>
<sequence>MSKYSLADLRATLQQNVQRHEQADHNKEKLLNKSGTELVDIAIDLLVPNPAQPRRRFDETELQNLADSINENGLIQPISVRKIPGSNKYYIIAGERRYRAHQLLGKRTVSCVVMQIDEQANALMALAENTNRSDLSDYEIGQAITMFEHNFPNRKEYAKALGIPRHKLYRYLSFAKLPQAVHDVLDVAPKTISAVTAEQCLNVAKTHEINDDDFANLMCEGIEQIRGGQLQQSALAEFIERNAECPDMDTSSAPRLAKSQTLKRTLQVGGQTLGKIKQDAKKLTVELSNESLSADKEKRLFDFLEQLLRD</sequence>
<dbReference type="OrthoDB" id="8702972at2"/>
<accession>A0A1S9ZZ04</accession>
<name>A0A1S9ZZ04_9GAMM</name>
<reference evidence="3 5" key="1">
    <citation type="submission" date="2017-02" db="EMBL/GenBank/DDBJ databases">
        <title>Draft genome sequence of Moraxella caviae CCUG 355 type strain.</title>
        <authorList>
            <person name="Engstrom-Jakobsson H."/>
            <person name="Salva-Serra F."/>
            <person name="Thorell K."/>
            <person name="Gonzales-Siles L."/>
            <person name="Karlsson R."/>
            <person name="Boulund F."/>
            <person name="Engstrand L."/>
            <person name="Moore E."/>
        </authorList>
    </citation>
    <scope>NUCLEOTIDE SEQUENCE [LARGE SCALE GENOMIC DNA]</scope>
    <source>
        <strain evidence="3 5">CCUG 355</strain>
    </source>
</reference>
<reference evidence="4 6" key="2">
    <citation type="submission" date="2018-06" db="EMBL/GenBank/DDBJ databases">
        <authorList>
            <consortium name="Pathogen Informatics"/>
            <person name="Doyle S."/>
        </authorList>
    </citation>
    <scope>NUCLEOTIDE SEQUENCE [LARGE SCALE GENOMIC DNA]</scope>
    <source>
        <strain evidence="4 6">NCTC10293</strain>
    </source>
</reference>
<organism evidence="3 5">
    <name type="scientific">Moraxella caviae</name>
    <dbReference type="NCBI Taxonomy" id="34060"/>
    <lineage>
        <taxon>Bacteria</taxon>
        <taxon>Pseudomonadati</taxon>
        <taxon>Pseudomonadota</taxon>
        <taxon>Gammaproteobacteria</taxon>
        <taxon>Moraxellales</taxon>
        <taxon>Moraxellaceae</taxon>
        <taxon>Moraxella</taxon>
    </lineage>
</organism>
<evidence type="ECO:0000313" key="4">
    <source>
        <dbReference type="EMBL" id="STZ13668.1"/>
    </source>
</evidence>
<dbReference type="PANTHER" id="PTHR33375:SF1">
    <property type="entry name" value="CHROMOSOME-PARTITIONING PROTEIN PARB-RELATED"/>
    <property type="match status" value="1"/>
</dbReference>
<evidence type="ECO:0000313" key="3">
    <source>
        <dbReference type="EMBL" id="OOR88648.1"/>
    </source>
</evidence>
<dbReference type="Gene3D" id="1.10.10.2830">
    <property type="match status" value="1"/>
</dbReference>
<dbReference type="EMBL" id="UGQE01000002">
    <property type="protein sequence ID" value="STZ13668.1"/>
    <property type="molecule type" value="Genomic_DNA"/>
</dbReference>
<dbReference type="GO" id="GO:0003677">
    <property type="term" value="F:DNA binding"/>
    <property type="evidence" value="ECO:0007669"/>
    <property type="project" value="InterPro"/>
</dbReference>
<dbReference type="Gene3D" id="3.90.1530.10">
    <property type="entry name" value="Conserved hypothetical protein from pyrococcus furiosus pfu- 392566-001, ParB domain"/>
    <property type="match status" value="1"/>
</dbReference>
<dbReference type="InterPro" id="IPR003115">
    <property type="entry name" value="ParB_N"/>
</dbReference>
<dbReference type="SUPFAM" id="SSF109709">
    <property type="entry name" value="KorB DNA-binding domain-like"/>
    <property type="match status" value="1"/>
</dbReference>
<evidence type="ECO:0000256" key="1">
    <source>
        <dbReference type="ARBA" id="ARBA00006295"/>
    </source>
</evidence>
<dbReference type="RefSeq" id="WP_078276983.1">
    <property type="nucleotide sequence ID" value="NZ_MUXU01000048.1"/>
</dbReference>
<proteinExistence type="inferred from homology"/>
<evidence type="ECO:0000313" key="6">
    <source>
        <dbReference type="Proteomes" id="UP000255279"/>
    </source>
</evidence>
<dbReference type="AlphaFoldDB" id="A0A1S9ZZ04"/>
<dbReference type="Proteomes" id="UP000255279">
    <property type="component" value="Unassembled WGS sequence"/>
</dbReference>
<dbReference type="GO" id="GO:0005694">
    <property type="term" value="C:chromosome"/>
    <property type="evidence" value="ECO:0007669"/>
    <property type="project" value="TreeGrafter"/>
</dbReference>
<evidence type="ECO:0000313" key="5">
    <source>
        <dbReference type="Proteomes" id="UP000190435"/>
    </source>
</evidence>
<protein>
    <submittedName>
        <fullName evidence="4">Probable chromosome-partitioning protein parB</fullName>
    </submittedName>
</protein>